<evidence type="ECO:0000256" key="1">
    <source>
        <dbReference type="SAM" id="MobiDB-lite"/>
    </source>
</evidence>
<accession>A0A423U5B3</accession>
<gene>
    <name evidence="2" type="ORF">C7M84_022909</name>
</gene>
<dbReference type="OrthoDB" id="6375797at2759"/>
<name>A0A423U5B3_PENVA</name>
<evidence type="ECO:0000313" key="2">
    <source>
        <dbReference type="EMBL" id="ROT83911.1"/>
    </source>
</evidence>
<dbReference type="EMBL" id="QCYY01000625">
    <property type="protein sequence ID" value="ROT83911.1"/>
    <property type="molecule type" value="Genomic_DNA"/>
</dbReference>
<keyword evidence="3" id="KW-1185">Reference proteome</keyword>
<feature type="compositionally biased region" description="Acidic residues" evidence="1">
    <location>
        <begin position="17"/>
        <end position="34"/>
    </location>
</feature>
<dbReference type="Proteomes" id="UP000283509">
    <property type="component" value="Unassembled WGS sequence"/>
</dbReference>
<evidence type="ECO:0000313" key="3">
    <source>
        <dbReference type="Proteomes" id="UP000283509"/>
    </source>
</evidence>
<feature type="compositionally biased region" description="Basic and acidic residues" evidence="1">
    <location>
        <begin position="44"/>
        <end position="57"/>
    </location>
</feature>
<dbReference type="InterPro" id="IPR019775">
    <property type="entry name" value="WD40_repeat_CS"/>
</dbReference>
<organism evidence="2 3">
    <name type="scientific">Penaeus vannamei</name>
    <name type="common">Whiteleg shrimp</name>
    <name type="synonym">Litopenaeus vannamei</name>
    <dbReference type="NCBI Taxonomy" id="6689"/>
    <lineage>
        <taxon>Eukaryota</taxon>
        <taxon>Metazoa</taxon>
        <taxon>Ecdysozoa</taxon>
        <taxon>Arthropoda</taxon>
        <taxon>Crustacea</taxon>
        <taxon>Multicrustacea</taxon>
        <taxon>Malacostraca</taxon>
        <taxon>Eumalacostraca</taxon>
        <taxon>Eucarida</taxon>
        <taxon>Decapoda</taxon>
        <taxon>Dendrobranchiata</taxon>
        <taxon>Penaeoidea</taxon>
        <taxon>Penaeidae</taxon>
        <taxon>Penaeus</taxon>
    </lineage>
</organism>
<sequence>MFERQIRGNPFHREESLYDADAEDEETEVKEESEDQRRGQAAGEGEKKTKEGETEERRKRRKGASAERRHELLLSLWHEDELWAWRLEEGPLGRRLVSSTIGFGLLPPDTVLTSWCLSGDAYALGVGGGWVMVSAGGEVRARMGGGGRGGPCHDGPLTDLYLHGSHLYTTGGDGWLRVWEAETLEERP</sequence>
<dbReference type="InterPro" id="IPR011047">
    <property type="entry name" value="Quinoprotein_ADH-like_sf"/>
</dbReference>
<reference evidence="2 3" key="2">
    <citation type="submission" date="2019-01" db="EMBL/GenBank/DDBJ databases">
        <title>The decoding of complex shrimp genome reveals the adaptation for benthos swimmer, frequently molting mechanism and breeding impact on genome.</title>
        <authorList>
            <person name="Sun Y."/>
            <person name="Gao Y."/>
            <person name="Yu Y."/>
        </authorList>
    </citation>
    <scope>NUCLEOTIDE SEQUENCE [LARGE SCALE GENOMIC DNA]</scope>
    <source>
        <tissue evidence="2">Muscle</tissue>
    </source>
</reference>
<proteinExistence type="predicted"/>
<feature type="region of interest" description="Disordered" evidence="1">
    <location>
        <begin position="1"/>
        <end position="64"/>
    </location>
</feature>
<dbReference type="PROSITE" id="PS00678">
    <property type="entry name" value="WD_REPEATS_1"/>
    <property type="match status" value="1"/>
</dbReference>
<dbReference type="AlphaFoldDB" id="A0A423U5B3"/>
<feature type="compositionally biased region" description="Basic and acidic residues" evidence="1">
    <location>
        <begin position="1"/>
        <end position="16"/>
    </location>
</feature>
<reference evidence="2 3" key="1">
    <citation type="submission" date="2018-04" db="EMBL/GenBank/DDBJ databases">
        <authorList>
            <person name="Zhang X."/>
            <person name="Yuan J."/>
            <person name="Li F."/>
            <person name="Xiang J."/>
        </authorList>
    </citation>
    <scope>NUCLEOTIDE SEQUENCE [LARGE SCALE GENOMIC DNA]</scope>
    <source>
        <tissue evidence="2">Muscle</tissue>
    </source>
</reference>
<dbReference type="SUPFAM" id="SSF50998">
    <property type="entry name" value="Quinoprotein alcohol dehydrogenase-like"/>
    <property type="match status" value="1"/>
</dbReference>
<protein>
    <submittedName>
        <fullName evidence="2">Uncharacterized protein</fullName>
    </submittedName>
</protein>
<comment type="caution">
    <text evidence="2">The sequence shown here is derived from an EMBL/GenBank/DDBJ whole genome shotgun (WGS) entry which is preliminary data.</text>
</comment>